<dbReference type="SMART" id="SM00450">
    <property type="entry name" value="RHOD"/>
    <property type="match status" value="1"/>
</dbReference>
<dbReference type="InterPro" id="IPR011051">
    <property type="entry name" value="RmlC_Cupin_sf"/>
</dbReference>
<keyword evidence="2 6" id="KW-0479">Metal-binding</keyword>
<keyword evidence="5 6" id="KW-0408">Iron</keyword>
<gene>
    <name evidence="8" type="ORF">FK529_06010</name>
</gene>
<dbReference type="GO" id="GO:0016702">
    <property type="term" value="F:oxidoreductase activity, acting on single donors with incorporation of molecular oxygen, incorporation of two atoms of oxygen"/>
    <property type="evidence" value="ECO:0007669"/>
    <property type="project" value="InterPro"/>
</dbReference>
<dbReference type="InterPro" id="IPR010300">
    <property type="entry name" value="CDO_1"/>
</dbReference>
<dbReference type="Pfam" id="PF00581">
    <property type="entry name" value="Rhodanese"/>
    <property type="match status" value="1"/>
</dbReference>
<feature type="domain" description="Rhodanese" evidence="7">
    <location>
        <begin position="196"/>
        <end position="294"/>
    </location>
</feature>
<dbReference type="EMBL" id="VIGW01000002">
    <property type="protein sequence ID" value="TWS20869.1"/>
    <property type="molecule type" value="Genomic_DNA"/>
</dbReference>
<organism evidence="8 9">
    <name type="scientific">Tsukamurella asaccharolytica</name>
    <dbReference type="NCBI Taxonomy" id="2592067"/>
    <lineage>
        <taxon>Bacteria</taxon>
        <taxon>Bacillati</taxon>
        <taxon>Actinomycetota</taxon>
        <taxon>Actinomycetes</taxon>
        <taxon>Mycobacteriales</taxon>
        <taxon>Tsukamurellaceae</taxon>
        <taxon>Tsukamurella</taxon>
    </lineage>
</organism>
<dbReference type="SUPFAM" id="SSF51182">
    <property type="entry name" value="RmlC-like cupins"/>
    <property type="match status" value="1"/>
</dbReference>
<dbReference type="Gene3D" id="3.40.250.10">
    <property type="entry name" value="Rhodanese-like domain"/>
    <property type="match status" value="1"/>
</dbReference>
<dbReference type="OrthoDB" id="4217976at2"/>
<keyword evidence="9" id="KW-1185">Reference proteome</keyword>
<evidence type="ECO:0000256" key="1">
    <source>
        <dbReference type="ARBA" id="ARBA00006622"/>
    </source>
</evidence>
<sequence>MTDTAPDLLALTATEAAKVCAGEYDRVIPTEWPVGERWSTRLWGDDDVDVWLISWVPARSTELHDHAGSLGALTVVSGALAERSWDGEALRERRIDAGGQAAFDRGWVHDVTRHADAHDAATGEAATPTLSVHAYSPPLTAMSYYEVTPGGRLRRVRSELTDEPEGPTGGRGIDELLASARDRIDRVEAADLRAELDAGAIIVDTRPAAQREAEGELDGALIIERNVLEWRLDPSSDARIAEATGWDVRWIVMCQEGYSSSLAAAALRDIGLHRAADLAGGYKALAAAAVGPGAD</sequence>
<name>A0A5C5RCV1_9ACTN</name>
<evidence type="ECO:0000256" key="6">
    <source>
        <dbReference type="PIRSR" id="PIRSR610300-51"/>
    </source>
</evidence>
<feature type="binding site" evidence="6">
    <location>
        <position position="118"/>
    </location>
    <ligand>
        <name>Fe cation</name>
        <dbReference type="ChEBI" id="CHEBI:24875"/>
        <note>catalytic</note>
    </ligand>
</feature>
<evidence type="ECO:0000256" key="4">
    <source>
        <dbReference type="ARBA" id="ARBA00023002"/>
    </source>
</evidence>
<dbReference type="Gene3D" id="2.60.120.10">
    <property type="entry name" value="Jelly Rolls"/>
    <property type="match status" value="1"/>
</dbReference>
<accession>A0A5C5RCV1</accession>
<evidence type="ECO:0000313" key="8">
    <source>
        <dbReference type="EMBL" id="TWS20869.1"/>
    </source>
</evidence>
<dbReference type="AlphaFoldDB" id="A0A5C5RCV1"/>
<keyword evidence="3" id="KW-0223">Dioxygenase</keyword>
<dbReference type="Proteomes" id="UP000317291">
    <property type="component" value="Unassembled WGS sequence"/>
</dbReference>
<evidence type="ECO:0000259" key="7">
    <source>
        <dbReference type="PROSITE" id="PS50206"/>
    </source>
</evidence>
<evidence type="ECO:0000256" key="2">
    <source>
        <dbReference type="ARBA" id="ARBA00022723"/>
    </source>
</evidence>
<dbReference type="InterPro" id="IPR001763">
    <property type="entry name" value="Rhodanese-like_dom"/>
</dbReference>
<dbReference type="InterPro" id="IPR036873">
    <property type="entry name" value="Rhodanese-like_dom_sf"/>
</dbReference>
<comment type="caution">
    <text evidence="8">The sequence shown here is derived from an EMBL/GenBank/DDBJ whole genome shotgun (WGS) entry which is preliminary data.</text>
</comment>
<protein>
    <recommendedName>
        <fullName evidence="7">Rhodanese domain-containing protein</fullName>
    </recommendedName>
</protein>
<proteinExistence type="inferred from homology"/>
<feature type="binding site" evidence="6">
    <location>
        <position position="66"/>
    </location>
    <ligand>
        <name>Fe cation</name>
        <dbReference type="ChEBI" id="CHEBI:24875"/>
        <note>catalytic</note>
    </ligand>
</feature>
<feature type="binding site" evidence="6">
    <location>
        <position position="64"/>
    </location>
    <ligand>
        <name>Fe cation</name>
        <dbReference type="ChEBI" id="CHEBI:24875"/>
        <note>catalytic</note>
    </ligand>
</feature>
<reference evidence="8 9" key="1">
    <citation type="submission" date="2019-06" db="EMBL/GenBank/DDBJ databases">
        <title>Tsukamurella conjunctivitidis sp. nov., Tsukamurella assacharolytica sp. nov. and Tsukamurella sputae sp. nov. isolated from patients with conjunctivitis, bacteraemia (lymphoma) and respiratory infection (sputum) in Hong Kong.</title>
        <authorList>
            <person name="Teng J.L.L."/>
            <person name="Lee H.H."/>
            <person name="Fong J.Y.H."/>
            <person name="Fok K.M.N."/>
            <person name="Lau S.K.P."/>
            <person name="Woo P.C.Y."/>
        </authorList>
    </citation>
    <scope>NUCLEOTIDE SEQUENCE [LARGE SCALE GENOMIC DNA]</scope>
    <source>
        <strain evidence="8 9">HKU71</strain>
    </source>
</reference>
<dbReference type="GO" id="GO:0008198">
    <property type="term" value="F:ferrous iron binding"/>
    <property type="evidence" value="ECO:0007669"/>
    <property type="project" value="TreeGrafter"/>
</dbReference>
<comment type="similarity">
    <text evidence="1">Belongs to the cysteine dioxygenase family.</text>
</comment>
<dbReference type="InterPro" id="IPR014710">
    <property type="entry name" value="RmlC-like_jellyroll"/>
</dbReference>
<dbReference type="PANTHER" id="PTHR12918">
    <property type="entry name" value="CYSTEINE DIOXYGENASE"/>
    <property type="match status" value="1"/>
</dbReference>
<keyword evidence="4" id="KW-0560">Oxidoreductase</keyword>
<dbReference type="Pfam" id="PF05995">
    <property type="entry name" value="CDO_I"/>
    <property type="match status" value="1"/>
</dbReference>
<evidence type="ECO:0000256" key="3">
    <source>
        <dbReference type="ARBA" id="ARBA00022964"/>
    </source>
</evidence>
<evidence type="ECO:0000313" key="9">
    <source>
        <dbReference type="Proteomes" id="UP000317291"/>
    </source>
</evidence>
<evidence type="ECO:0000256" key="5">
    <source>
        <dbReference type="ARBA" id="ARBA00023004"/>
    </source>
</evidence>
<dbReference type="PROSITE" id="PS50206">
    <property type="entry name" value="RHODANESE_3"/>
    <property type="match status" value="1"/>
</dbReference>
<dbReference type="SUPFAM" id="SSF52821">
    <property type="entry name" value="Rhodanese/Cell cycle control phosphatase"/>
    <property type="match status" value="1"/>
</dbReference>
<dbReference type="PANTHER" id="PTHR12918:SF1">
    <property type="entry name" value="CYSTEINE DIOXYGENASE TYPE 1"/>
    <property type="match status" value="1"/>
</dbReference>